<accession>A0A2S2E2F1</accession>
<keyword evidence="2 3" id="KW-0418">Kinase</keyword>
<dbReference type="GO" id="GO:0016301">
    <property type="term" value="F:kinase activity"/>
    <property type="evidence" value="ECO:0007669"/>
    <property type="project" value="UniProtKB-UniRule"/>
</dbReference>
<gene>
    <name evidence="3" type="ORF">HMF8227_01347</name>
</gene>
<organism evidence="3 4">
    <name type="scientific">Saliniradius amylolyticus</name>
    <dbReference type="NCBI Taxonomy" id="2183582"/>
    <lineage>
        <taxon>Bacteria</taxon>
        <taxon>Pseudomonadati</taxon>
        <taxon>Pseudomonadota</taxon>
        <taxon>Gammaproteobacteria</taxon>
        <taxon>Alteromonadales</taxon>
        <taxon>Alteromonadaceae</taxon>
        <taxon>Saliniradius</taxon>
    </lineage>
</organism>
<dbReference type="SUPFAM" id="SSF56112">
    <property type="entry name" value="Protein kinase-like (PK-like)"/>
    <property type="match status" value="1"/>
</dbReference>
<dbReference type="RefSeq" id="WP_109339443.1">
    <property type="nucleotide sequence ID" value="NZ_CP029347.1"/>
</dbReference>
<dbReference type="OrthoDB" id="5291879at2"/>
<comment type="similarity">
    <text evidence="1 2">Belongs to the fructosamine kinase family.</text>
</comment>
<dbReference type="Gene3D" id="3.30.200.20">
    <property type="entry name" value="Phosphorylase Kinase, domain 1"/>
    <property type="match status" value="1"/>
</dbReference>
<sequence>MWHFISEQISQSLGIDFVCDDIRQLGQQFTQSFRIANDKRRFFVKLGQPNQLAMLEAEANGLTHLAQAADFDVPKVICVGQVSQHSFLVLSYIRFEEGDHALWGQLGRALARFHRQDTQAMYGWEEDNYIGSTPQLNRWHKKWHRFFAEQRIGYQLQRLSEASQLNVHIDRVVDSVQRLLAGHQPLPSPLHGDLWQGNVGFSHQRPILYDPAYYYGDRETDLAMTELFGGFPHTFYEHYQDEWPLPEEYQYRKSVYQLYHILNHALMFGGHYLQSAQQHLDHLEY</sequence>
<evidence type="ECO:0000256" key="1">
    <source>
        <dbReference type="ARBA" id="ARBA00009460"/>
    </source>
</evidence>
<name>A0A2S2E2F1_9ALTE</name>
<protein>
    <submittedName>
        <fullName evidence="3">Protein-ribulosamine 3-kinase</fullName>
        <ecNumber evidence="3">2.7.1.172</ecNumber>
    </submittedName>
</protein>
<reference evidence="3 4" key="1">
    <citation type="submission" date="2018-05" db="EMBL/GenBank/DDBJ databases">
        <title>Salinimonas sp. HMF8227 Genome sequencing and assembly.</title>
        <authorList>
            <person name="Kang H."/>
            <person name="Kang J."/>
            <person name="Cha I."/>
            <person name="Kim H."/>
            <person name="Joh K."/>
        </authorList>
    </citation>
    <scope>NUCLEOTIDE SEQUENCE [LARGE SCALE GENOMIC DNA]</scope>
    <source>
        <strain evidence="3 4">HMF8227</strain>
    </source>
</reference>
<dbReference type="PANTHER" id="PTHR12149:SF8">
    <property type="entry name" value="PROTEIN-RIBULOSAMINE 3-KINASE"/>
    <property type="match status" value="1"/>
</dbReference>
<dbReference type="InterPro" id="IPR016477">
    <property type="entry name" value="Fructo-/Ketosamine-3-kinase"/>
</dbReference>
<dbReference type="AlphaFoldDB" id="A0A2S2E2F1"/>
<dbReference type="Gene3D" id="3.90.1200.10">
    <property type="match status" value="1"/>
</dbReference>
<evidence type="ECO:0000256" key="2">
    <source>
        <dbReference type="PIRNR" id="PIRNR006221"/>
    </source>
</evidence>
<proteinExistence type="inferred from homology"/>
<dbReference type="EC" id="2.7.1.172" evidence="3"/>
<dbReference type="Proteomes" id="UP000245728">
    <property type="component" value="Chromosome"/>
</dbReference>
<keyword evidence="2 3" id="KW-0808">Transferase</keyword>
<dbReference type="InterPro" id="IPR011009">
    <property type="entry name" value="Kinase-like_dom_sf"/>
</dbReference>
<evidence type="ECO:0000313" key="3">
    <source>
        <dbReference type="EMBL" id="AWL11825.1"/>
    </source>
</evidence>
<dbReference type="PANTHER" id="PTHR12149">
    <property type="entry name" value="FRUCTOSAMINE 3 KINASE-RELATED PROTEIN"/>
    <property type="match status" value="1"/>
</dbReference>
<dbReference type="EMBL" id="CP029347">
    <property type="protein sequence ID" value="AWL11825.1"/>
    <property type="molecule type" value="Genomic_DNA"/>
</dbReference>
<keyword evidence="4" id="KW-1185">Reference proteome</keyword>
<evidence type="ECO:0000313" key="4">
    <source>
        <dbReference type="Proteomes" id="UP000245728"/>
    </source>
</evidence>
<dbReference type="GO" id="GO:0102193">
    <property type="term" value="F:protein-ribulosamine 3-kinase activity"/>
    <property type="evidence" value="ECO:0007669"/>
    <property type="project" value="UniProtKB-EC"/>
</dbReference>
<dbReference type="KEGG" id="salh:HMF8227_01347"/>
<dbReference type="Pfam" id="PF03881">
    <property type="entry name" value="Fructosamin_kin"/>
    <property type="match status" value="1"/>
</dbReference>
<dbReference type="PIRSF" id="PIRSF006221">
    <property type="entry name" value="Ketosamine-3-kinase"/>
    <property type="match status" value="1"/>
</dbReference>